<keyword evidence="1" id="KW-0175">Coiled coil</keyword>
<accession>A0ABD2I9E2</accession>
<feature type="coiled-coil region" evidence="1">
    <location>
        <begin position="135"/>
        <end position="169"/>
    </location>
</feature>
<feature type="compositionally biased region" description="Basic and acidic residues" evidence="2">
    <location>
        <begin position="722"/>
        <end position="738"/>
    </location>
</feature>
<dbReference type="CDD" id="cd12083">
    <property type="entry name" value="DD_cGKI"/>
    <property type="match status" value="1"/>
</dbReference>
<evidence type="ECO:0000256" key="1">
    <source>
        <dbReference type="SAM" id="Coils"/>
    </source>
</evidence>
<feature type="region of interest" description="Disordered" evidence="2">
    <location>
        <begin position="170"/>
        <end position="201"/>
    </location>
</feature>
<reference evidence="3 4" key="1">
    <citation type="submission" date="2024-10" db="EMBL/GenBank/DDBJ databases">
        <authorList>
            <person name="Kim D."/>
        </authorList>
    </citation>
    <scope>NUCLEOTIDE SEQUENCE [LARGE SCALE GENOMIC DNA]</scope>
    <source>
        <strain evidence="3">Taebaek</strain>
    </source>
</reference>
<sequence length="750" mass="84930">MGKKKNFNISKPVQKRWDKRDERRTKMAKATGARLAKKNAPQPNPNAETPQHDEAGPSTSAAPTEEAMEPPPPTPGPVPTPDMDEEILEFGDSLPSTSATPIGDLVPFPSTPIAPMDTGEMTPPPLAIDERSPRIEQLEKELKDRDDTIQFLREQVRNREALITDLRRQLDEQMAPPMAPPTSSKTPPNRGRPKKKLEELQRSARRDIVDQIVGVIDRDRSRSASRAPLDRIHRDIRHKFSHYTPKKGHERKEGMDAEDGLLLLAQLGTQKAYKRMKATLRLIGRNFNVLPPLEKVHFLRIFSFGQGFFWVIAIKRRICAELEYDEIPTPSGPGFCCSDIARALKFRLSMAKDNLIPARDLPLKISGDHGQGFTKLTISLAHAVRPNSPSNNFVVAVFPAKDSRKNLKFFCGSLWEQIQQISEIDGRKVKWFLGGDLCFLWAVIGHCGSAMTAFPSPVCDCRKEHLISAEKCQLRSVQELERQAEQFQQLTQGGDKATAEARALTKGIVCASLLPSISFEQMLLAPFHVFQGLGNALIKELEAGENAEIAQQFFRRIGARREAFRKRDMTGNSIRKILVHADQMEALFETEWAKTICQTMAHLGKIQMFTKAQLLSPGDLDGLETAIDQFKAFLDEQPMVRTLLSKKTKAHLLLHHFVSFARQHKFLGLLDEQGDEALHSVWRRLEQLWKTMPDAEQMRQQLEHHFVSNWLMDTGRLDELKLREEERREQAAEDKTNEESDQNADIDVVD</sequence>
<evidence type="ECO:0000256" key="2">
    <source>
        <dbReference type="SAM" id="MobiDB-lite"/>
    </source>
</evidence>
<dbReference type="PANTHER" id="PTHR31424">
    <property type="entry name" value="PROTEIN CBG23806"/>
    <property type="match status" value="1"/>
</dbReference>
<dbReference type="EMBL" id="JBICCN010000348">
    <property type="protein sequence ID" value="KAL3075751.1"/>
    <property type="molecule type" value="Genomic_DNA"/>
</dbReference>
<comment type="caution">
    <text evidence="3">The sequence shown here is derived from an EMBL/GenBank/DDBJ whole genome shotgun (WGS) entry which is preliminary data.</text>
</comment>
<dbReference type="AlphaFoldDB" id="A0ABD2I9E2"/>
<protein>
    <submittedName>
        <fullName evidence="3">Uncharacterized protein</fullName>
    </submittedName>
</protein>
<dbReference type="Pfam" id="PF06918">
    <property type="entry name" value="DUF1280"/>
    <property type="match status" value="1"/>
</dbReference>
<feature type="compositionally biased region" description="Basic and acidic residues" evidence="2">
    <location>
        <begin position="15"/>
        <end position="25"/>
    </location>
</feature>
<feature type="compositionally biased region" description="Pro residues" evidence="2">
    <location>
        <begin position="69"/>
        <end position="80"/>
    </location>
</feature>
<feature type="compositionally biased region" description="Acidic residues" evidence="2">
    <location>
        <begin position="739"/>
        <end position="750"/>
    </location>
</feature>
<feature type="region of interest" description="Disordered" evidence="2">
    <location>
        <begin position="1"/>
        <end position="131"/>
    </location>
</feature>
<keyword evidence="4" id="KW-1185">Reference proteome</keyword>
<organism evidence="3 4">
    <name type="scientific">Heterodera schachtii</name>
    <name type="common">Sugarbeet cyst nematode worm</name>
    <name type="synonym">Tylenchus schachtii</name>
    <dbReference type="NCBI Taxonomy" id="97005"/>
    <lineage>
        <taxon>Eukaryota</taxon>
        <taxon>Metazoa</taxon>
        <taxon>Ecdysozoa</taxon>
        <taxon>Nematoda</taxon>
        <taxon>Chromadorea</taxon>
        <taxon>Rhabditida</taxon>
        <taxon>Tylenchina</taxon>
        <taxon>Tylenchomorpha</taxon>
        <taxon>Tylenchoidea</taxon>
        <taxon>Heteroderidae</taxon>
        <taxon>Heteroderinae</taxon>
        <taxon>Heterodera</taxon>
    </lineage>
</organism>
<evidence type="ECO:0000313" key="3">
    <source>
        <dbReference type="EMBL" id="KAL3075751.1"/>
    </source>
</evidence>
<evidence type="ECO:0000313" key="4">
    <source>
        <dbReference type="Proteomes" id="UP001620645"/>
    </source>
</evidence>
<dbReference type="Proteomes" id="UP001620645">
    <property type="component" value="Unassembled WGS sequence"/>
</dbReference>
<dbReference type="PANTHER" id="PTHR31424:SF3">
    <property type="entry name" value="RING-TYPE DOMAIN-CONTAINING PROTEIN"/>
    <property type="match status" value="1"/>
</dbReference>
<name>A0ABD2I9E2_HETSC</name>
<gene>
    <name evidence="3" type="ORF">niasHS_012581</name>
</gene>
<dbReference type="InterPro" id="IPR009689">
    <property type="entry name" value="DUF1280"/>
</dbReference>
<feature type="region of interest" description="Disordered" evidence="2">
    <location>
        <begin position="722"/>
        <end position="750"/>
    </location>
</feature>
<proteinExistence type="predicted"/>